<dbReference type="SUPFAM" id="SSF53335">
    <property type="entry name" value="S-adenosyl-L-methionine-dependent methyltransferases"/>
    <property type="match status" value="1"/>
</dbReference>
<dbReference type="AlphaFoldDB" id="A0A1Q9E7Q3"/>
<dbReference type="EMBL" id="LSRX01000236">
    <property type="protein sequence ID" value="OLQ03442.1"/>
    <property type="molecule type" value="Genomic_DNA"/>
</dbReference>
<organism evidence="2 3">
    <name type="scientific">Symbiodinium microadriaticum</name>
    <name type="common">Dinoflagellate</name>
    <name type="synonym">Zooxanthella microadriatica</name>
    <dbReference type="NCBI Taxonomy" id="2951"/>
    <lineage>
        <taxon>Eukaryota</taxon>
        <taxon>Sar</taxon>
        <taxon>Alveolata</taxon>
        <taxon>Dinophyceae</taxon>
        <taxon>Suessiales</taxon>
        <taxon>Symbiodiniaceae</taxon>
        <taxon>Symbiodinium</taxon>
    </lineage>
</organism>
<proteinExistence type="predicted"/>
<name>A0A1Q9E7Q3_SYMMI</name>
<evidence type="ECO:0000313" key="3">
    <source>
        <dbReference type="Proteomes" id="UP000186817"/>
    </source>
</evidence>
<reference evidence="2 3" key="1">
    <citation type="submission" date="2016-02" db="EMBL/GenBank/DDBJ databases">
        <title>Genome analysis of coral dinoflagellate symbionts highlights evolutionary adaptations to a symbiotic lifestyle.</title>
        <authorList>
            <person name="Aranda M."/>
            <person name="Li Y."/>
            <person name="Liew Y.J."/>
            <person name="Baumgarten S."/>
            <person name="Simakov O."/>
            <person name="Wilson M."/>
            <person name="Piel J."/>
            <person name="Ashoor H."/>
            <person name="Bougouffa S."/>
            <person name="Bajic V.B."/>
            <person name="Ryu T."/>
            <person name="Ravasi T."/>
            <person name="Bayer T."/>
            <person name="Micklem G."/>
            <person name="Kim H."/>
            <person name="Bhak J."/>
            <person name="Lajeunesse T.C."/>
            <person name="Voolstra C.R."/>
        </authorList>
    </citation>
    <scope>NUCLEOTIDE SEQUENCE [LARGE SCALE GENOMIC DNA]</scope>
    <source>
        <strain evidence="2 3">CCMP2467</strain>
    </source>
</reference>
<gene>
    <name evidence="2" type="ORF">AK812_SmicGene13628</name>
</gene>
<dbReference type="OrthoDB" id="424958at2759"/>
<keyword evidence="3" id="KW-1185">Reference proteome</keyword>
<evidence type="ECO:0000313" key="2">
    <source>
        <dbReference type="EMBL" id="OLQ03442.1"/>
    </source>
</evidence>
<evidence type="ECO:0000259" key="1">
    <source>
        <dbReference type="Pfam" id="PF05050"/>
    </source>
</evidence>
<dbReference type="InterPro" id="IPR029063">
    <property type="entry name" value="SAM-dependent_MTases_sf"/>
</dbReference>
<dbReference type="OMA" id="KCTENKL"/>
<sequence length="253" mass="27731">MEHDSVTHPESAFFVHLLPTRNVEANHVRTVLELHCDMVFRNLVRAARAPLKVVEVGTHLGGCILYAITHSDKQSRGVAIDAYGPATAALRRTVESNGLAGRLAVLQHFICSDDRKFAATVEPTGWLSQPGWEELVEDGQKEEATEVVACTSLESVLREQDMEEVDLLRVSVLGREYQALLSAEALLAAGKVKTLAISVLKCTENKLELATMLRRHGYRLSFIGLEDEDVLAVMADVDLIPEGTLTLVAQYAG</sequence>
<dbReference type="Proteomes" id="UP000186817">
    <property type="component" value="Unassembled WGS sequence"/>
</dbReference>
<dbReference type="Pfam" id="PF05050">
    <property type="entry name" value="Methyltransf_21"/>
    <property type="match status" value="1"/>
</dbReference>
<comment type="caution">
    <text evidence="2">The sequence shown here is derived from an EMBL/GenBank/DDBJ whole genome shotgun (WGS) entry which is preliminary data.</text>
</comment>
<dbReference type="InterPro" id="IPR006342">
    <property type="entry name" value="FkbM_mtfrase"/>
</dbReference>
<accession>A0A1Q9E7Q3</accession>
<feature type="domain" description="Methyltransferase FkbM" evidence="1">
    <location>
        <begin position="115"/>
        <end position="220"/>
    </location>
</feature>
<protein>
    <recommendedName>
        <fullName evidence="1">Methyltransferase FkbM domain-containing protein</fullName>
    </recommendedName>
</protein>
<dbReference type="Gene3D" id="3.40.50.150">
    <property type="entry name" value="Vaccinia Virus protein VP39"/>
    <property type="match status" value="1"/>
</dbReference>